<feature type="domain" description="Polysaccharide export protein N-terminal" evidence="3">
    <location>
        <begin position="81"/>
        <end position="160"/>
    </location>
</feature>
<comment type="caution">
    <text evidence="4">The sequence shown here is derived from an EMBL/GenBank/DDBJ whole genome shotgun (WGS) entry which is preliminary data.</text>
</comment>
<keyword evidence="1 2" id="KW-0732">Signal</keyword>
<evidence type="ECO:0000256" key="2">
    <source>
        <dbReference type="SAM" id="SignalP"/>
    </source>
</evidence>
<sequence>MTISRASALLLCALTGLTACSGLPRGAALKSEIRRDAAAEEGEFAFYPVTRGLLPTLAAWPAINAERSAGWPRQSAGSDGQIIAAGDTVVVRIWDSSDNSLLTSIEQRSAELGPLTVSSAGRVFVPYVGEVRIAGMSPERAREAIQNELTQIAPSAQVQLALEEGNLNSVAVVDGVGRPGTYPLVGRNVSILSVLSEAGGVNGNLRNPRVKLQRGGTLYATSLDSLYENPARDALVRAGDRVIVEEDERFFLSLGAAGREAIVNFPQDELTALEAISLIGGITDTRADPEGVLVLREYPPSALATGLRGPRQTRVIFSIDLTTADGLFSAQNMQIMPKDVVLATESPVSSIQLAIGLLAGGVGLATRVTN</sequence>
<dbReference type="Gene3D" id="3.10.560.10">
    <property type="entry name" value="Outer membrane lipoprotein wza domain like"/>
    <property type="match status" value="2"/>
</dbReference>
<reference evidence="4 5" key="1">
    <citation type="submission" date="2018-06" db="EMBL/GenBank/DDBJ databases">
        <title>Genomic Encyclopedia of Archaeal and Bacterial Type Strains, Phase II (KMG-II): from individual species to whole genera.</title>
        <authorList>
            <person name="Goeker M."/>
        </authorList>
    </citation>
    <scope>NUCLEOTIDE SEQUENCE [LARGE SCALE GENOMIC DNA]</scope>
    <source>
        <strain evidence="4 5">DSM 22009</strain>
    </source>
</reference>
<dbReference type="EMBL" id="QKZL01000003">
    <property type="protein sequence ID" value="PZX18276.1"/>
    <property type="molecule type" value="Genomic_DNA"/>
</dbReference>
<dbReference type="GO" id="GO:0015159">
    <property type="term" value="F:polysaccharide transmembrane transporter activity"/>
    <property type="evidence" value="ECO:0007669"/>
    <property type="project" value="InterPro"/>
</dbReference>
<evidence type="ECO:0000259" key="3">
    <source>
        <dbReference type="Pfam" id="PF02563"/>
    </source>
</evidence>
<dbReference type="InterPro" id="IPR049712">
    <property type="entry name" value="Poly_export"/>
</dbReference>
<dbReference type="InterPro" id="IPR003715">
    <property type="entry name" value="Poly_export_N"/>
</dbReference>
<organism evidence="4 5">
    <name type="scientific">Palleronia aestuarii</name>
    <dbReference type="NCBI Taxonomy" id="568105"/>
    <lineage>
        <taxon>Bacteria</taxon>
        <taxon>Pseudomonadati</taxon>
        <taxon>Pseudomonadota</taxon>
        <taxon>Alphaproteobacteria</taxon>
        <taxon>Rhodobacterales</taxon>
        <taxon>Roseobacteraceae</taxon>
        <taxon>Palleronia</taxon>
    </lineage>
</organism>
<evidence type="ECO:0000313" key="4">
    <source>
        <dbReference type="EMBL" id="PZX18276.1"/>
    </source>
</evidence>
<name>A0A2W7NYB8_9RHOB</name>
<evidence type="ECO:0000256" key="1">
    <source>
        <dbReference type="ARBA" id="ARBA00022729"/>
    </source>
</evidence>
<dbReference type="RefSeq" id="WP_111536095.1">
    <property type="nucleotide sequence ID" value="NZ_QKZL01000003.1"/>
</dbReference>
<dbReference type="Proteomes" id="UP000248916">
    <property type="component" value="Unassembled WGS sequence"/>
</dbReference>
<dbReference type="PANTHER" id="PTHR33619:SF3">
    <property type="entry name" value="POLYSACCHARIDE EXPORT PROTEIN GFCE-RELATED"/>
    <property type="match status" value="1"/>
</dbReference>
<evidence type="ECO:0000313" key="5">
    <source>
        <dbReference type="Proteomes" id="UP000248916"/>
    </source>
</evidence>
<protein>
    <submittedName>
        <fullName evidence="4">Polysaccharide export outer membrane protein</fullName>
    </submittedName>
</protein>
<dbReference type="Pfam" id="PF02563">
    <property type="entry name" value="Poly_export"/>
    <property type="match status" value="1"/>
</dbReference>
<proteinExistence type="predicted"/>
<feature type="signal peptide" evidence="2">
    <location>
        <begin position="1"/>
        <end position="21"/>
    </location>
</feature>
<gene>
    <name evidence="4" type="ORF">LX81_00905</name>
</gene>
<keyword evidence="5" id="KW-1185">Reference proteome</keyword>
<dbReference type="Gene3D" id="3.30.1950.10">
    <property type="entry name" value="wza like domain"/>
    <property type="match status" value="1"/>
</dbReference>
<dbReference type="OrthoDB" id="7198507at2"/>
<dbReference type="AlphaFoldDB" id="A0A2W7NYB8"/>
<dbReference type="PROSITE" id="PS51257">
    <property type="entry name" value="PROKAR_LIPOPROTEIN"/>
    <property type="match status" value="1"/>
</dbReference>
<dbReference type="PANTHER" id="PTHR33619">
    <property type="entry name" value="POLYSACCHARIDE EXPORT PROTEIN GFCE-RELATED"/>
    <property type="match status" value="1"/>
</dbReference>
<accession>A0A2W7NYB8</accession>
<feature type="chain" id="PRO_5016099085" evidence="2">
    <location>
        <begin position="22"/>
        <end position="370"/>
    </location>
</feature>